<evidence type="ECO:0000256" key="3">
    <source>
        <dbReference type="ARBA" id="ARBA00022503"/>
    </source>
</evidence>
<gene>
    <name evidence="5" type="primary">arcA_2</name>
    <name evidence="5" type="ORF">PS710_00486</name>
</gene>
<keyword evidence="5" id="KW-0378">Hydrolase</keyword>
<dbReference type="Gene3D" id="3.75.10.10">
    <property type="entry name" value="L-arginine/glycine Amidinotransferase, Chain A"/>
    <property type="match status" value="1"/>
</dbReference>
<sequence>MPKLKLGVHSEAGKLHKVMVCSPGLAHQRLTPDNCNDLLFDDVLWVAQGRRDHFDFVARMRERSIDVLEVHNLLTDFVCSSDALDWILQRKITANLEVVQFTTIVNLTAPVTALRAMPGAPTKKPAQGGLSE</sequence>
<evidence type="ECO:0000313" key="6">
    <source>
        <dbReference type="Proteomes" id="UP000381093"/>
    </source>
</evidence>
<protein>
    <recommendedName>
        <fullName evidence="2">arginine deiminase</fullName>
        <ecNumber evidence="2">3.5.3.6</ecNumber>
    </recommendedName>
</protein>
<reference evidence="5 6" key="1">
    <citation type="submission" date="2019-09" db="EMBL/GenBank/DDBJ databases">
        <authorList>
            <person name="Chandra G."/>
            <person name="Truman W A."/>
        </authorList>
    </citation>
    <scope>NUCLEOTIDE SEQUENCE [LARGE SCALE GENOMIC DNA]</scope>
    <source>
        <strain evidence="5">PS710</strain>
    </source>
</reference>
<evidence type="ECO:0000256" key="1">
    <source>
        <dbReference type="ARBA" id="ARBA00005213"/>
    </source>
</evidence>
<comment type="catalytic activity">
    <reaction evidence="4">
        <text>L-arginine + H2O = L-citrulline + NH4(+)</text>
        <dbReference type="Rhea" id="RHEA:19597"/>
        <dbReference type="ChEBI" id="CHEBI:15377"/>
        <dbReference type="ChEBI" id="CHEBI:28938"/>
        <dbReference type="ChEBI" id="CHEBI:32682"/>
        <dbReference type="ChEBI" id="CHEBI:57743"/>
        <dbReference type="EC" id="3.5.3.6"/>
    </reaction>
</comment>
<dbReference type="Pfam" id="PF02274">
    <property type="entry name" value="ADI"/>
    <property type="match status" value="1"/>
</dbReference>
<organism evidence="5 6">
    <name type="scientific">Pseudomonas fluorescens</name>
    <dbReference type="NCBI Taxonomy" id="294"/>
    <lineage>
        <taxon>Bacteria</taxon>
        <taxon>Pseudomonadati</taxon>
        <taxon>Pseudomonadota</taxon>
        <taxon>Gammaproteobacteria</taxon>
        <taxon>Pseudomonadales</taxon>
        <taxon>Pseudomonadaceae</taxon>
        <taxon>Pseudomonas</taxon>
    </lineage>
</organism>
<dbReference type="SUPFAM" id="SSF55909">
    <property type="entry name" value="Pentein"/>
    <property type="match status" value="1"/>
</dbReference>
<evidence type="ECO:0000256" key="4">
    <source>
        <dbReference type="ARBA" id="ARBA00049429"/>
    </source>
</evidence>
<dbReference type="EMBL" id="CABVHW010000001">
    <property type="protein sequence ID" value="VVN71932.1"/>
    <property type="molecule type" value="Genomic_DNA"/>
</dbReference>
<accession>A0A5E6ZZF3</accession>
<evidence type="ECO:0000313" key="5">
    <source>
        <dbReference type="EMBL" id="VVN71932.1"/>
    </source>
</evidence>
<comment type="pathway">
    <text evidence="1">Amino-acid degradation; L-arginine degradation via ADI pathway; carbamoyl phosphate from L-arginine: step 1/2.</text>
</comment>
<dbReference type="GO" id="GO:0019546">
    <property type="term" value="P:L-arginine deiminase pathway"/>
    <property type="evidence" value="ECO:0007669"/>
    <property type="project" value="TreeGrafter"/>
</dbReference>
<evidence type="ECO:0000256" key="2">
    <source>
        <dbReference type="ARBA" id="ARBA00012171"/>
    </source>
</evidence>
<dbReference type="GO" id="GO:0016990">
    <property type="term" value="F:arginine deiminase activity"/>
    <property type="evidence" value="ECO:0007669"/>
    <property type="project" value="UniProtKB-EC"/>
</dbReference>
<dbReference type="Proteomes" id="UP000381093">
    <property type="component" value="Unassembled WGS sequence"/>
</dbReference>
<dbReference type="EC" id="3.5.3.6" evidence="2"/>
<name>A0A5E6ZZF3_PSEFL</name>
<proteinExistence type="predicted"/>
<dbReference type="AlphaFoldDB" id="A0A5E6ZZF3"/>
<dbReference type="PANTHER" id="PTHR47271">
    <property type="entry name" value="ARGININE DEIMINASE"/>
    <property type="match status" value="1"/>
</dbReference>
<keyword evidence="3" id="KW-0056">Arginine metabolism</keyword>
<dbReference type="PANTHER" id="PTHR47271:SF3">
    <property type="entry name" value="ARGININE DEIMINASE"/>
    <property type="match status" value="1"/>
</dbReference>